<dbReference type="InterPro" id="IPR008972">
    <property type="entry name" value="Cupredoxin"/>
</dbReference>
<dbReference type="EMBL" id="VMNX01000124">
    <property type="protein sequence ID" value="MPY52144.1"/>
    <property type="molecule type" value="Genomic_DNA"/>
</dbReference>
<proteinExistence type="predicted"/>
<protein>
    <submittedName>
        <fullName evidence="2">Copper-binding protein</fullName>
    </submittedName>
</protein>
<comment type="caution">
    <text evidence="2">The sequence shown here is derived from an EMBL/GenBank/DDBJ whole genome shotgun (WGS) entry which is preliminary data.</text>
</comment>
<dbReference type="Gene3D" id="2.60.40.420">
    <property type="entry name" value="Cupredoxins - blue copper proteins"/>
    <property type="match status" value="1"/>
</dbReference>
<dbReference type="InterPro" id="IPR028096">
    <property type="entry name" value="EfeO_Cupredoxin"/>
</dbReference>
<dbReference type="AlphaFoldDB" id="A0A5N8WZH0"/>
<evidence type="ECO:0000259" key="1">
    <source>
        <dbReference type="Pfam" id="PF13473"/>
    </source>
</evidence>
<dbReference type="Proteomes" id="UP000373149">
    <property type="component" value="Unassembled WGS sequence"/>
</dbReference>
<dbReference type="SUPFAM" id="SSF49503">
    <property type="entry name" value="Cupredoxins"/>
    <property type="match status" value="1"/>
</dbReference>
<gene>
    <name evidence="2" type="ORF">FPZ41_27680</name>
</gene>
<evidence type="ECO:0000313" key="3">
    <source>
        <dbReference type="Proteomes" id="UP000373149"/>
    </source>
</evidence>
<reference evidence="2 3" key="1">
    <citation type="submission" date="2019-09" db="EMBL/GenBank/DDBJ databases">
        <authorList>
            <person name="Duangmal K."/>
            <person name="Teo W.F.A."/>
            <person name="Lipun K."/>
        </authorList>
    </citation>
    <scope>NUCLEOTIDE SEQUENCE [LARGE SCALE GENOMIC DNA]</scope>
    <source>
        <strain evidence="2 3">K1PN6</strain>
    </source>
</reference>
<dbReference type="Pfam" id="PF13473">
    <property type="entry name" value="Cupredoxin_1"/>
    <property type="match status" value="1"/>
</dbReference>
<feature type="domain" description="EfeO-type cupredoxin-like" evidence="1">
    <location>
        <begin position="52"/>
        <end position="130"/>
    </location>
</feature>
<name>A0A5N8WZH0_9ACTN</name>
<dbReference type="RefSeq" id="WP_152866387.1">
    <property type="nucleotide sequence ID" value="NZ_VMNX01000124.1"/>
</dbReference>
<keyword evidence="3" id="KW-1185">Reference proteome</keyword>
<sequence>MATMLMTFMRRDVGTGLAAGALAGILVACGGGTGSGGASALSAPERSGDPGTIRVDVKLVDYRVEPSRSTLKAGVYTFVARNAANQDHALEIEGHGLDRRTKTLAPGESANLTVKLKDGKYEAYCPIDSHKELGMKTVLTVSGTSSQGGGTNTADGHGH</sequence>
<evidence type="ECO:0000313" key="2">
    <source>
        <dbReference type="EMBL" id="MPY52144.1"/>
    </source>
</evidence>
<organism evidence="2 3">
    <name type="scientific">Streptomyces acidicola</name>
    <dbReference type="NCBI Taxonomy" id="2596892"/>
    <lineage>
        <taxon>Bacteria</taxon>
        <taxon>Bacillati</taxon>
        <taxon>Actinomycetota</taxon>
        <taxon>Actinomycetes</taxon>
        <taxon>Kitasatosporales</taxon>
        <taxon>Streptomycetaceae</taxon>
        <taxon>Streptomyces</taxon>
    </lineage>
</organism>
<accession>A0A5N8WZH0</accession>